<comment type="caution">
    <text evidence="10">Lacks conserved residue(s) required for the propagation of feature annotation.</text>
</comment>
<dbReference type="GO" id="GO:0016757">
    <property type="term" value="F:glycosyltransferase activity"/>
    <property type="evidence" value="ECO:0007669"/>
    <property type="project" value="UniProtKB-KW"/>
</dbReference>
<dbReference type="NCBIfam" id="TIGR01133">
    <property type="entry name" value="murG"/>
    <property type="match status" value="1"/>
</dbReference>
<keyword evidence="9 10" id="KW-0961">Cell wall biogenesis/degradation</keyword>
<accession>A0ABS5RCQ3</accession>
<feature type="binding site" evidence="10">
    <location>
        <position position="301"/>
    </location>
    <ligand>
        <name>UDP-N-acetyl-alpha-D-glucosamine</name>
        <dbReference type="ChEBI" id="CHEBI:57705"/>
    </ligand>
</feature>
<evidence type="ECO:0000256" key="3">
    <source>
        <dbReference type="ARBA" id="ARBA00022676"/>
    </source>
</evidence>
<feature type="domain" description="Glycosyltransferase family 28 N-terminal" evidence="11">
    <location>
        <begin position="12"/>
        <end position="148"/>
    </location>
</feature>
<evidence type="ECO:0000256" key="6">
    <source>
        <dbReference type="ARBA" id="ARBA00022984"/>
    </source>
</evidence>
<evidence type="ECO:0000313" key="14">
    <source>
        <dbReference type="Proteomes" id="UP001166585"/>
    </source>
</evidence>
<reference evidence="13" key="1">
    <citation type="submission" date="2021-05" db="EMBL/GenBank/DDBJ databases">
        <authorList>
            <person name="Sun Q."/>
            <person name="Inoue M."/>
        </authorList>
    </citation>
    <scope>NUCLEOTIDE SEQUENCE</scope>
    <source>
        <strain evidence="13">VKM B-3255</strain>
    </source>
</reference>
<evidence type="ECO:0000256" key="10">
    <source>
        <dbReference type="HAMAP-Rule" id="MF_00033"/>
    </source>
</evidence>
<dbReference type="Pfam" id="PF03033">
    <property type="entry name" value="Glyco_transf_28"/>
    <property type="match status" value="1"/>
</dbReference>
<feature type="binding site" evidence="10">
    <location>
        <position position="173"/>
    </location>
    <ligand>
        <name>UDP-N-acetyl-alpha-D-glucosamine</name>
        <dbReference type="ChEBI" id="CHEBI:57705"/>
    </ligand>
</feature>
<feature type="binding site" evidence="10">
    <location>
        <position position="200"/>
    </location>
    <ligand>
        <name>UDP-N-acetyl-alpha-D-glucosamine</name>
        <dbReference type="ChEBI" id="CHEBI:57705"/>
    </ligand>
</feature>
<keyword evidence="7 10" id="KW-0472">Membrane</keyword>
<organism evidence="13 14">
    <name type="scientific">Ancylobacter radicis</name>
    <dbReference type="NCBI Taxonomy" id="2836179"/>
    <lineage>
        <taxon>Bacteria</taxon>
        <taxon>Pseudomonadati</taxon>
        <taxon>Pseudomonadota</taxon>
        <taxon>Alphaproteobacteria</taxon>
        <taxon>Hyphomicrobiales</taxon>
        <taxon>Xanthobacteraceae</taxon>
        <taxon>Ancylobacter</taxon>
    </lineage>
</organism>
<keyword evidence="8 10" id="KW-0131">Cell cycle</keyword>
<feature type="binding site" evidence="10">
    <location>
        <begin position="19"/>
        <end position="21"/>
    </location>
    <ligand>
        <name>UDP-N-acetyl-alpha-D-glucosamine</name>
        <dbReference type="ChEBI" id="CHEBI:57705"/>
    </ligand>
</feature>
<comment type="subcellular location">
    <subcellularLocation>
        <location evidence="10">Cell membrane</location>
        <topology evidence="10">Peripheral membrane protein</topology>
        <orientation evidence="10">Cytoplasmic side</orientation>
    </subcellularLocation>
</comment>
<evidence type="ECO:0000256" key="7">
    <source>
        <dbReference type="ARBA" id="ARBA00023136"/>
    </source>
</evidence>
<evidence type="ECO:0000256" key="8">
    <source>
        <dbReference type="ARBA" id="ARBA00023306"/>
    </source>
</evidence>
<keyword evidence="4 10" id="KW-0808">Transferase</keyword>
<dbReference type="EC" id="2.4.1.227" evidence="10"/>
<evidence type="ECO:0000259" key="11">
    <source>
        <dbReference type="Pfam" id="PF03033"/>
    </source>
</evidence>
<gene>
    <name evidence="10 13" type="primary">murG</name>
    <name evidence="13" type="ORF">KIP89_18510</name>
</gene>
<name>A0ABS5RCQ3_9HYPH</name>
<dbReference type="Gene3D" id="3.40.50.2000">
    <property type="entry name" value="Glycogen Phosphorylase B"/>
    <property type="match status" value="2"/>
</dbReference>
<dbReference type="CDD" id="cd03785">
    <property type="entry name" value="GT28_MurG"/>
    <property type="match status" value="1"/>
</dbReference>
<dbReference type="Pfam" id="PF04101">
    <property type="entry name" value="Glyco_tran_28_C"/>
    <property type="match status" value="1"/>
</dbReference>
<evidence type="ECO:0000256" key="5">
    <source>
        <dbReference type="ARBA" id="ARBA00022960"/>
    </source>
</evidence>
<evidence type="ECO:0000313" key="13">
    <source>
        <dbReference type="EMBL" id="MBS9479105.1"/>
    </source>
</evidence>
<dbReference type="EMBL" id="JAHCQH010000023">
    <property type="protein sequence ID" value="MBS9479105.1"/>
    <property type="molecule type" value="Genomic_DNA"/>
</dbReference>
<evidence type="ECO:0000256" key="1">
    <source>
        <dbReference type="ARBA" id="ARBA00022475"/>
    </source>
</evidence>
<keyword evidence="1 10" id="KW-1003">Cell membrane</keyword>
<comment type="similarity">
    <text evidence="10">Belongs to the glycosyltransferase 28 family. MurG subfamily.</text>
</comment>
<keyword evidence="2 10" id="KW-0132">Cell division</keyword>
<dbReference type="InterPro" id="IPR006009">
    <property type="entry name" value="GlcNAc_MurG"/>
</dbReference>
<dbReference type="PANTHER" id="PTHR21015">
    <property type="entry name" value="UDP-N-ACETYLGLUCOSAMINE--N-ACETYLMURAMYL-(PENTAPEPTIDE) PYROPHOSPHORYL-UNDECAPRENOL N-ACETYLGLUCOSAMINE TRANSFERASE 1"/>
    <property type="match status" value="1"/>
</dbReference>
<feature type="binding site" evidence="10">
    <location>
        <position position="130"/>
    </location>
    <ligand>
        <name>UDP-N-acetyl-alpha-D-glucosamine</name>
        <dbReference type="ChEBI" id="CHEBI:57705"/>
    </ligand>
</feature>
<keyword evidence="5 10" id="KW-0133">Cell shape</keyword>
<proteinExistence type="inferred from homology"/>
<comment type="pathway">
    <text evidence="10">Cell wall biogenesis; peptidoglycan biosynthesis.</text>
</comment>
<comment type="function">
    <text evidence="10">Cell wall formation. Catalyzes the transfer of a GlcNAc subunit on undecaprenyl-pyrophosphoryl-MurNAc-pentapeptide (lipid intermediate I) to form undecaprenyl-pyrophosphoryl-MurNAc-(pentapeptide)GlcNAc (lipid intermediate II).</text>
</comment>
<keyword evidence="6 10" id="KW-0573">Peptidoglycan synthesis</keyword>
<dbReference type="SUPFAM" id="SSF53756">
    <property type="entry name" value="UDP-Glycosyltransferase/glycogen phosphorylase"/>
    <property type="match status" value="1"/>
</dbReference>
<keyword evidence="14" id="KW-1185">Reference proteome</keyword>
<dbReference type="PANTHER" id="PTHR21015:SF22">
    <property type="entry name" value="GLYCOSYLTRANSFERASE"/>
    <property type="match status" value="1"/>
</dbReference>
<evidence type="ECO:0000256" key="4">
    <source>
        <dbReference type="ARBA" id="ARBA00022679"/>
    </source>
</evidence>
<sequence length="372" mass="38853">MATPLKPHKPLVLLAAGGTGGHLFPAEALAGALRARGIEVDLATDERAARYAEHFPARQLHVLPADTVRGRSPLALLRTGLALARGLLKGYRLMRELRPAAVVGFGGYPTVPPLLAATLAGRPTLIHEANAVMGRANAMLAGRVTAIATGYPDMFGAKPPLAAKAHHTGNPVRPAVIEAVAPYEVSEEGAPFQLVVFGGSQGARVMSDIVPPAIALLPPVLRERLRISQQARPEDSGAVREIYAKLGVRAEVAPFFRDLPLRMSHAHLVIARSGASTVAELCVIGRPSVLVPLPGAIDQDQLANATALTKAGGAMLARQSGFTPDSLAEILTALMRSPAQLSGMAQKAQAMGRADAAARLADLVIRTAGIQV</sequence>
<evidence type="ECO:0000256" key="9">
    <source>
        <dbReference type="ARBA" id="ARBA00023316"/>
    </source>
</evidence>
<comment type="catalytic activity">
    <reaction evidence="10">
        <text>di-trans,octa-cis-undecaprenyl diphospho-N-acetyl-alpha-D-muramoyl-L-alanyl-D-glutamyl-meso-2,6-diaminopimeloyl-D-alanyl-D-alanine + UDP-N-acetyl-alpha-D-glucosamine = di-trans,octa-cis-undecaprenyl diphospho-[N-acetyl-alpha-D-glucosaminyl-(1-&gt;4)]-N-acetyl-alpha-D-muramoyl-L-alanyl-D-glutamyl-meso-2,6-diaminopimeloyl-D-alanyl-D-alanine + UDP + H(+)</text>
        <dbReference type="Rhea" id="RHEA:31227"/>
        <dbReference type="ChEBI" id="CHEBI:15378"/>
        <dbReference type="ChEBI" id="CHEBI:57705"/>
        <dbReference type="ChEBI" id="CHEBI:58223"/>
        <dbReference type="ChEBI" id="CHEBI:61387"/>
        <dbReference type="ChEBI" id="CHEBI:61388"/>
        <dbReference type="EC" id="2.4.1.227"/>
    </reaction>
</comment>
<dbReference type="Proteomes" id="UP001166585">
    <property type="component" value="Unassembled WGS sequence"/>
</dbReference>
<keyword evidence="3 10" id="KW-0328">Glycosyltransferase</keyword>
<evidence type="ECO:0000256" key="2">
    <source>
        <dbReference type="ARBA" id="ARBA00022618"/>
    </source>
</evidence>
<comment type="caution">
    <text evidence="13">The sequence shown here is derived from an EMBL/GenBank/DDBJ whole genome shotgun (WGS) entry which is preliminary data.</text>
</comment>
<dbReference type="RefSeq" id="WP_213757083.1">
    <property type="nucleotide sequence ID" value="NZ_JAHCQH010000023.1"/>
</dbReference>
<dbReference type="InterPro" id="IPR004276">
    <property type="entry name" value="GlycoTrans_28_N"/>
</dbReference>
<dbReference type="HAMAP" id="MF_00033">
    <property type="entry name" value="MurG"/>
    <property type="match status" value="1"/>
</dbReference>
<protein>
    <recommendedName>
        <fullName evidence="10">UDP-N-acetylglucosamine--N-acetylmuramyl-(pentapeptide) pyrophosphoryl-undecaprenol N-acetylglucosamine transferase</fullName>
        <ecNumber evidence="10">2.4.1.227</ecNumber>
    </recommendedName>
    <alternativeName>
        <fullName evidence="10">Undecaprenyl-PP-MurNAc-pentapeptide-UDPGlcNAc GlcNAc transferase</fullName>
    </alternativeName>
</protein>
<feature type="domain" description="Glycosyl transferase family 28 C-terminal" evidence="12">
    <location>
        <begin position="194"/>
        <end position="360"/>
    </location>
</feature>
<evidence type="ECO:0000259" key="12">
    <source>
        <dbReference type="Pfam" id="PF04101"/>
    </source>
</evidence>
<dbReference type="InterPro" id="IPR007235">
    <property type="entry name" value="Glyco_trans_28_C"/>
</dbReference>